<dbReference type="SUPFAM" id="SSF52266">
    <property type="entry name" value="SGNH hydrolase"/>
    <property type="match status" value="1"/>
</dbReference>
<comment type="caution">
    <text evidence="2">The sequence shown here is derived from an EMBL/GenBank/DDBJ whole genome shotgun (WGS) entry which is preliminary data.</text>
</comment>
<dbReference type="Gene3D" id="3.40.50.1110">
    <property type="entry name" value="SGNH hydrolase"/>
    <property type="match status" value="1"/>
</dbReference>
<sequence length="541" mass="59680">MGRWSLALLRRLGVPRPIVRKNSSPLAVVQAVILLVLSTGNAVATTISPDSDLLDYQGVWYGAPKQPQMTWAGSALALNFRGAELAIDFDVGAQAENFRVVIDGVPNSSPLRIAPGRSHVILATDLDPSQAHEVVFFKETYDGSPSTLFGVELSDGAELLPPPSASDRRIAFYGDSNMDGTSNYSEHDSGFAGAYFAYPAITARMLAARTTTQAYGSATLTGYGDNNVMRFIYSPDFTTQRPDFRTDFAPQLIVVNAGANDIYRIAAEPGNGYGETSSSNPDTLRAQMKGRFKSVVAELRKVYGEAVHIVLYNAYGWDLNEPANYTAEVVAEVGGNLSYLHYPWTWEKWHGSMVEHGGQARLLARHIATEMNWDIKAEPLIFDGFANAGQVANGDFEAVAYGDFEAFGWRYASEHARRECDEANCWLSLAADATVHQGFDATGDYLPGPSPIGMVIQVRAMIRGDTGTRAQLVLDHEQQALYQRNEVARQHFDGLTNEWREVMWQVPIPEGSWKLYLRLGAEDGTVEFDDVRTRFVMMDEK</sequence>
<protein>
    <submittedName>
        <fullName evidence="2">GDSL-like lipase/acylhydrolase family protein</fullName>
    </submittedName>
</protein>
<reference evidence="2 3" key="1">
    <citation type="submission" date="2018-10" db="EMBL/GenBank/DDBJ databases">
        <title>Genomic Encyclopedia of Type Strains, Phase IV (KMG-IV): sequencing the most valuable type-strain genomes for metagenomic binning, comparative biology and taxonomic classification.</title>
        <authorList>
            <person name="Goeker M."/>
        </authorList>
    </citation>
    <scope>NUCLEOTIDE SEQUENCE [LARGE SCALE GENOMIC DNA]</scope>
    <source>
        <strain evidence="2 3">DSM 25080</strain>
    </source>
</reference>
<dbReference type="Pfam" id="PF17996">
    <property type="entry name" value="CE2_N"/>
    <property type="match status" value="1"/>
</dbReference>
<dbReference type="InterPro" id="IPR040794">
    <property type="entry name" value="CE2_N"/>
</dbReference>
<evidence type="ECO:0000313" key="3">
    <source>
        <dbReference type="Proteomes" id="UP000267187"/>
    </source>
</evidence>
<keyword evidence="3" id="KW-1185">Reference proteome</keyword>
<dbReference type="AlphaFoldDB" id="A0A3M0AAT2"/>
<dbReference type="RefSeq" id="WP_170150833.1">
    <property type="nucleotide sequence ID" value="NZ_REFJ01000004.1"/>
</dbReference>
<gene>
    <name evidence="2" type="ORF">DFR27_1946</name>
</gene>
<organism evidence="2 3">
    <name type="scientific">Umboniibacter marinipuniceus</name>
    <dbReference type="NCBI Taxonomy" id="569599"/>
    <lineage>
        <taxon>Bacteria</taxon>
        <taxon>Pseudomonadati</taxon>
        <taxon>Pseudomonadota</taxon>
        <taxon>Gammaproteobacteria</taxon>
        <taxon>Cellvibrionales</taxon>
        <taxon>Cellvibrionaceae</taxon>
        <taxon>Umboniibacter</taxon>
    </lineage>
</organism>
<dbReference type="Proteomes" id="UP000267187">
    <property type="component" value="Unassembled WGS sequence"/>
</dbReference>
<accession>A0A3M0AAT2</accession>
<evidence type="ECO:0000259" key="1">
    <source>
        <dbReference type="Pfam" id="PF17996"/>
    </source>
</evidence>
<evidence type="ECO:0000313" key="2">
    <source>
        <dbReference type="EMBL" id="RMA79505.1"/>
    </source>
</evidence>
<name>A0A3M0AAT2_9GAMM</name>
<dbReference type="GO" id="GO:0016788">
    <property type="term" value="F:hydrolase activity, acting on ester bonds"/>
    <property type="evidence" value="ECO:0007669"/>
    <property type="project" value="UniProtKB-ARBA"/>
</dbReference>
<dbReference type="Gene3D" id="2.60.120.260">
    <property type="entry name" value="Galactose-binding domain-like"/>
    <property type="match status" value="2"/>
</dbReference>
<proteinExistence type="predicted"/>
<dbReference type="EMBL" id="REFJ01000004">
    <property type="protein sequence ID" value="RMA79505.1"/>
    <property type="molecule type" value="Genomic_DNA"/>
</dbReference>
<dbReference type="InterPro" id="IPR036514">
    <property type="entry name" value="SGNH_hydro_sf"/>
</dbReference>
<feature type="domain" description="Carbohydrate esterase 2 N-terminal" evidence="1">
    <location>
        <begin position="62"/>
        <end position="163"/>
    </location>
</feature>
<keyword evidence="2" id="KW-0378">Hydrolase</keyword>